<sequence>MMGLELPTINTDMAYRLVINWLTLWTWLSDTVYQLPQLYHQGDS</sequence>
<protein>
    <submittedName>
        <fullName evidence="1">Uncharacterized protein</fullName>
    </submittedName>
</protein>
<dbReference type="EMBL" id="GBXM01032255">
    <property type="protein sequence ID" value="JAH76322.1"/>
    <property type="molecule type" value="Transcribed_RNA"/>
</dbReference>
<accession>A0A0E9VE43</accession>
<reference evidence="1" key="1">
    <citation type="submission" date="2014-11" db="EMBL/GenBank/DDBJ databases">
        <authorList>
            <person name="Amaro Gonzalez C."/>
        </authorList>
    </citation>
    <scope>NUCLEOTIDE SEQUENCE</scope>
</reference>
<name>A0A0E9VE43_ANGAN</name>
<proteinExistence type="predicted"/>
<evidence type="ECO:0000313" key="1">
    <source>
        <dbReference type="EMBL" id="JAH76322.1"/>
    </source>
</evidence>
<reference evidence="1" key="2">
    <citation type="journal article" date="2015" name="Fish Shellfish Immunol.">
        <title>Early steps in the European eel (Anguilla anguilla)-Vibrio vulnificus interaction in the gills: Role of the RtxA13 toxin.</title>
        <authorList>
            <person name="Callol A."/>
            <person name="Pajuelo D."/>
            <person name="Ebbesson L."/>
            <person name="Teles M."/>
            <person name="MacKenzie S."/>
            <person name="Amaro C."/>
        </authorList>
    </citation>
    <scope>NUCLEOTIDE SEQUENCE</scope>
</reference>
<dbReference type="AlphaFoldDB" id="A0A0E9VE43"/>
<organism evidence="1">
    <name type="scientific">Anguilla anguilla</name>
    <name type="common">European freshwater eel</name>
    <name type="synonym">Muraena anguilla</name>
    <dbReference type="NCBI Taxonomy" id="7936"/>
    <lineage>
        <taxon>Eukaryota</taxon>
        <taxon>Metazoa</taxon>
        <taxon>Chordata</taxon>
        <taxon>Craniata</taxon>
        <taxon>Vertebrata</taxon>
        <taxon>Euteleostomi</taxon>
        <taxon>Actinopterygii</taxon>
        <taxon>Neopterygii</taxon>
        <taxon>Teleostei</taxon>
        <taxon>Anguilliformes</taxon>
        <taxon>Anguillidae</taxon>
        <taxon>Anguilla</taxon>
    </lineage>
</organism>